<protein>
    <submittedName>
        <fullName evidence="3">Zinc metallopeptidase RseP</fullName>
    </submittedName>
</protein>
<organism evidence="3 4">
    <name type="scientific">Urbifossiella limnaea</name>
    <dbReference type="NCBI Taxonomy" id="2528023"/>
    <lineage>
        <taxon>Bacteria</taxon>
        <taxon>Pseudomonadati</taxon>
        <taxon>Planctomycetota</taxon>
        <taxon>Planctomycetia</taxon>
        <taxon>Gemmatales</taxon>
        <taxon>Gemmataceae</taxon>
        <taxon>Urbifossiella</taxon>
    </lineage>
</organism>
<dbReference type="SMART" id="SM00228">
    <property type="entry name" value="PDZ"/>
    <property type="match status" value="1"/>
</dbReference>
<dbReference type="Gene3D" id="2.30.42.10">
    <property type="match status" value="1"/>
</dbReference>
<dbReference type="EMBL" id="CP036273">
    <property type="protein sequence ID" value="QDU22219.1"/>
    <property type="molecule type" value="Genomic_DNA"/>
</dbReference>
<dbReference type="SUPFAM" id="SSF50156">
    <property type="entry name" value="PDZ domain-like"/>
    <property type="match status" value="1"/>
</dbReference>
<dbReference type="RefSeq" id="WP_145241773.1">
    <property type="nucleotide sequence ID" value="NZ_CP036273.1"/>
</dbReference>
<feature type="chain" id="PRO_5021711233" evidence="1">
    <location>
        <begin position="21"/>
        <end position="129"/>
    </location>
</feature>
<feature type="signal peptide" evidence="1">
    <location>
        <begin position="1"/>
        <end position="20"/>
    </location>
</feature>
<reference evidence="3 4" key="1">
    <citation type="submission" date="2019-02" db="EMBL/GenBank/DDBJ databases">
        <title>Deep-cultivation of Planctomycetes and their phenomic and genomic characterization uncovers novel biology.</title>
        <authorList>
            <person name="Wiegand S."/>
            <person name="Jogler M."/>
            <person name="Boedeker C."/>
            <person name="Pinto D."/>
            <person name="Vollmers J."/>
            <person name="Rivas-Marin E."/>
            <person name="Kohn T."/>
            <person name="Peeters S.H."/>
            <person name="Heuer A."/>
            <person name="Rast P."/>
            <person name="Oberbeckmann S."/>
            <person name="Bunk B."/>
            <person name="Jeske O."/>
            <person name="Meyerdierks A."/>
            <person name="Storesund J.E."/>
            <person name="Kallscheuer N."/>
            <person name="Luecker S."/>
            <person name="Lage O.M."/>
            <person name="Pohl T."/>
            <person name="Merkel B.J."/>
            <person name="Hornburger P."/>
            <person name="Mueller R.-W."/>
            <person name="Bruemmer F."/>
            <person name="Labrenz M."/>
            <person name="Spormann A.M."/>
            <person name="Op den Camp H."/>
            <person name="Overmann J."/>
            <person name="Amann R."/>
            <person name="Jetten M.S.M."/>
            <person name="Mascher T."/>
            <person name="Medema M.H."/>
            <person name="Devos D.P."/>
            <person name="Kaster A.-K."/>
            <person name="Ovreas L."/>
            <person name="Rohde M."/>
            <person name="Galperin M.Y."/>
            <person name="Jogler C."/>
        </authorList>
    </citation>
    <scope>NUCLEOTIDE SEQUENCE [LARGE SCALE GENOMIC DNA]</scope>
    <source>
        <strain evidence="3 4">ETA_A1</strain>
    </source>
</reference>
<evidence type="ECO:0000313" key="3">
    <source>
        <dbReference type="EMBL" id="QDU22219.1"/>
    </source>
</evidence>
<dbReference type="Proteomes" id="UP000319576">
    <property type="component" value="Chromosome"/>
</dbReference>
<keyword evidence="1" id="KW-0732">Signal</keyword>
<proteinExistence type="predicted"/>
<dbReference type="OrthoDB" id="291337at2"/>
<evidence type="ECO:0000256" key="1">
    <source>
        <dbReference type="SAM" id="SignalP"/>
    </source>
</evidence>
<dbReference type="AlphaFoldDB" id="A0A517XXG8"/>
<keyword evidence="4" id="KW-1185">Reference proteome</keyword>
<dbReference type="InterPro" id="IPR001478">
    <property type="entry name" value="PDZ"/>
</dbReference>
<sequence precursor="true">MFATPILLLTTLAPAAPVPAAPPPNPAGPPVMGVMADTTSCVITQVYPNLPAARAGMKVGDRIVRVGSMEPTHFNQVFSHVQTYRPGALLEVEVERDGRKQVFRLRLVPRPAEFESLRNDLVLPRFPND</sequence>
<dbReference type="InterPro" id="IPR041489">
    <property type="entry name" value="PDZ_6"/>
</dbReference>
<feature type="domain" description="PDZ" evidence="2">
    <location>
        <begin position="29"/>
        <end position="98"/>
    </location>
</feature>
<evidence type="ECO:0000259" key="2">
    <source>
        <dbReference type="SMART" id="SM00228"/>
    </source>
</evidence>
<name>A0A517XXG8_9BACT</name>
<gene>
    <name evidence="3" type="ORF">ETAA1_41960</name>
</gene>
<evidence type="ECO:0000313" key="4">
    <source>
        <dbReference type="Proteomes" id="UP000319576"/>
    </source>
</evidence>
<dbReference type="InterPro" id="IPR036034">
    <property type="entry name" value="PDZ_sf"/>
</dbReference>
<dbReference type="Pfam" id="PF17820">
    <property type="entry name" value="PDZ_6"/>
    <property type="match status" value="1"/>
</dbReference>
<dbReference type="KEGG" id="uli:ETAA1_41960"/>
<accession>A0A517XXG8</accession>